<keyword evidence="8" id="KW-1185">Reference proteome</keyword>
<dbReference type="InterPro" id="IPR011010">
    <property type="entry name" value="DNA_brk_join_enz"/>
</dbReference>
<feature type="compositionally biased region" description="Basic and acidic residues" evidence="5">
    <location>
        <begin position="397"/>
        <end position="410"/>
    </location>
</feature>
<dbReference type="RefSeq" id="WP_290281847.1">
    <property type="nucleotide sequence ID" value="NZ_JAUFQI010000001.1"/>
</dbReference>
<evidence type="ECO:0000259" key="6">
    <source>
        <dbReference type="PROSITE" id="PS51898"/>
    </source>
</evidence>
<dbReference type="InterPro" id="IPR013762">
    <property type="entry name" value="Integrase-like_cat_sf"/>
</dbReference>
<name>A0ABV7WMI1_9GAMM</name>
<sequence>MPMKIDNPTPLFPKQDDFKQFDMRDYPNIEPVLNEAWKLKDWQQAFDFLAYINRNKSKNTFTRFRSEIEKLLLWCFLVKQSPLESLRKSDILEYIDFFWSPPKHWMAFNNYDRFVLSEGRFLVNEKWMPYKVSTPKASKIKADKSKYRPSQQSLASLFTANNAFFKHLIDEEYLIGNPVPLAKKDCRYFIKDAQVKKIKRLSEDQWAYVLTTAIDLADNDAFYERSLFLIITLKTLFLRISELSDRDEWSPTMGDFWKDHDGNWWLKVYGKGRKIRDVSVPASYLDYLRRYRASQSLPSLPSPNEPSPIIFKLRGPGSPTSRQLTRLIQELFDIAHDKMVKEKGVEESQQLKESSTHWLRHTGASMEIERGRDMKDLSDDLGHSSMATTDTVYVQSENKKRAESGKERKV</sequence>
<evidence type="ECO:0000256" key="1">
    <source>
        <dbReference type="ARBA" id="ARBA00004496"/>
    </source>
</evidence>
<feature type="domain" description="Tyr recombinase" evidence="6">
    <location>
        <begin position="196"/>
        <end position="407"/>
    </location>
</feature>
<dbReference type="PANTHER" id="PTHR30349:SF77">
    <property type="entry name" value="TYROSINE RECOMBINASE XERC"/>
    <property type="match status" value="1"/>
</dbReference>
<evidence type="ECO:0000256" key="3">
    <source>
        <dbReference type="ARBA" id="ARBA00023125"/>
    </source>
</evidence>
<dbReference type="EMBL" id="JBHRYN010000005">
    <property type="protein sequence ID" value="MFC3700526.1"/>
    <property type="molecule type" value="Genomic_DNA"/>
</dbReference>
<keyword evidence="4" id="KW-0233">DNA recombination</keyword>
<evidence type="ECO:0000256" key="4">
    <source>
        <dbReference type="ARBA" id="ARBA00023172"/>
    </source>
</evidence>
<dbReference type="SUPFAM" id="SSF56349">
    <property type="entry name" value="DNA breaking-rejoining enzymes"/>
    <property type="match status" value="1"/>
</dbReference>
<evidence type="ECO:0000313" key="8">
    <source>
        <dbReference type="Proteomes" id="UP001595710"/>
    </source>
</evidence>
<keyword evidence="3" id="KW-0238">DNA-binding</keyword>
<proteinExistence type="predicted"/>
<evidence type="ECO:0000256" key="2">
    <source>
        <dbReference type="ARBA" id="ARBA00022908"/>
    </source>
</evidence>
<dbReference type="InterPro" id="IPR050090">
    <property type="entry name" value="Tyrosine_recombinase_XerCD"/>
</dbReference>
<comment type="subcellular location">
    <subcellularLocation>
        <location evidence="1">Cytoplasm</location>
    </subcellularLocation>
</comment>
<dbReference type="InterPro" id="IPR002104">
    <property type="entry name" value="Integrase_catalytic"/>
</dbReference>
<dbReference type="Gene3D" id="1.10.443.10">
    <property type="entry name" value="Intergrase catalytic core"/>
    <property type="match status" value="1"/>
</dbReference>
<evidence type="ECO:0000256" key="5">
    <source>
        <dbReference type="SAM" id="MobiDB-lite"/>
    </source>
</evidence>
<dbReference type="PANTHER" id="PTHR30349">
    <property type="entry name" value="PHAGE INTEGRASE-RELATED"/>
    <property type="match status" value="1"/>
</dbReference>
<protein>
    <submittedName>
        <fullName evidence="7">Tyrosine-type recombinase/integrase</fullName>
    </submittedName>
</protein>
<dbReference type="Pfam" id="PF00589">
    <property type="entry name" value="Phage_integrase"/>
    <property type="match status" value="1"/>
</dbReference>
<feature type="compositionally biased region" description="Polar residues" evidence="5">
    <location>
        <begin position="385"/>
        <end position="396"/>
    </location>
</feature>
<reference evidence="8" key="1">
    <citation type="journal article" date="2019" name="Int. J. Syst. Evol. Microbiol.">
        <title>The Global Catalogue of Microorganisms (GCM) 10K type strain sequencing project: providing services to taxonomists for standard genome sequencing and annotation.</title>
        <authorList>
            <consortium name="The Broad Institute Genomics Platform"/>
            <consortium name="The Broad Institute Genome Sequencing Center for Infectious Disease"/>
            <person name="Wu L."/>
            <person name="Ma J."/>
        </authorList>
    </citation>
    <scope>NUCLEOTIDE SEQUENCE [LARGE SCALE GENOMIC DNA]</scope>
    <source>
        <strain evidence="8">CECT 8288</strain>
    </source>
</reference>
<evidence type="ECO:0000313" key="7">
    <source>
        <dbReference type="EMBL" id="MFC3700526.1"/>
    </source>
</evidence>
<dbReference type="InterPro" id="IPR010998">
    <property type="entry name" value="Integrase_recombinase_N"/>
</dbReference>
<feature type="compositionally biased region" description="Basic and acidic residues" evidence="5">
    <location>
        <begin position="367"/>
        <end position="382"/>
    </location>
</feature>
<dbReference type="CDD" id="cd00397">
    <property type="entry name" value="DNA_BRE_C"/>
    <property type="match status" value="1"/>
</dbReference>
<dbReference type="PROSITE" id="PS51898">
    <property type="entry name" value="TYR_RECOMBINASE"/>
    <property type="match status" value="1"/>
</dbReference>
<accession>A0ABV7WMI1</accession>
<organism evidence="7 8">
    <name type="scientific">Reinekea marina</name>
    <dbReference type="NCBI Taxonomy" id="1310421"/>
    <lineage>
        <taxon>Bacteria</taxon>
        <taxon>Pseudomonadati</taxon>
        <taxon>Pseudomonadota</taxon>
        <taxon>Gammaproteobacteria</taxon>
        <taxon>Oceanospirillales</taxon>
        <taxon>Saccharospirillaceae</taxon>
        <taxon>Reinekea</taxon>
    </lineage>
</organism>
<comment type="caution">
    <text evidence="7">The sequence shown here is derived from an EMBL/GenBank/DDBJ whole genome shotgun (WGS) entry which is preliminary data.</text>
</comment>
<feature type="region of interest" description="Disordered" evidence="5">
    <location>
        <begin position="346"/>
        <end position="410"/>
    </location>
</feature>
<dbReference type="Gene3D" id="1.10.150.130">
    <property type="match status" value="1"/>
</dbReference>
<keyword evidence="2" id="KW-0229">DNA integration</keyword>
<gene>
    <name evidence="7" type="ORF">ACFOND_02660</name>
</gene>
<dbReference type="Proteomes" id="UP001595710">
    <property type="component" value="Unassembled WGS sequence"/>
</dbReference>